<protein>
    <submittedName>
        <fullName evidence="1">Uncharacterized protein</fullName>
    </submittedName>
</protein>
<sequence length="85" mass="9746">MSKIFIPHELKTIEVDTEKKIFRINGEDFGYGCTGFMISCTPDNFRIDMEVDTTVHFASYSKKGELREQGTYKAEIPLVESHRAP</sequence>
<organism evidence="1">
    <name type="scientific">Siphoviridae sp. ctouo22</name>
    <dbReference type="NCBI Taxonomy" id="2826463"/>
    <lineage>
        <taxon>Viruses</taxon>
        <taxon>Duplodnaviria</taxon>
        <taxon>Heunggongvirae</taxon>
        <taxon>Uroviricota</taxon>
        <taxon>Caudoviricetes</taxon>
    </lineage>
</organism>
<proteinExistence type="predicted"/>
<accession>A0A8S5MRY3</accession>
<evidence type="ECO:0000313" key="1">
    <source>
        <dbReference type="EMBL" id="DAD84922.1"/>
    </source>
</evidence>
<reference evidence="1" key="1">
    <citation type="journal article" date="2021" name="Proc. Natl. Acad. Sci. U.S.A.">
        <title>A Catalog of Tens of Thousands of Viruses from Human Metagenomes Reveals Hidden Associations with Chronic Diseases.</title>
        <authorList>
            <person name="Tisza M.J."/>
            <person name="Buck C.B."/>
        </authorList>
    </citation>
    <scope>NUCLEOTIDE SEQUENCE</scope>
    <source>
        <strain evidence="1">Ctouo22</strain>
    </source>
</reference>
<name>A0A8S5MRY3_9CAUD</name>
<dbReference type="EMBL" id="BK014969">
    <property type="protein sequence ID" value="DAD84922.1"/>
    <property type="molecule type" value="Genomic_DNA"/>
</dbReference>